<comment type="caution">
    <text evidence="3">The sequence shown here is derived from an EMBL/GenBank/DDBJ whole genome shotgun (WGS) entry which is preliminary data.</text>
</comment>
<feature type="chain" id="PRO_5040993346" description="Mce-associated membrane protein" evidence="2">
    <location>
        <begin position="29"/>
        <end position="200"/>
    </location>
</feature>
<evidence type="ECO:0000313" key="3">
    <source>
        <dbReference type="EMBL" id="MDA1359762.1"/>
    </source>
</evidence>
<dbReference type="Proteomes" id="UP001146067">
    <property type="component" value="Unassembled WGS sequence"/>
</dbReference>
<dbReference type="RefSeq" id="WP_270109643.1">
    <property type="nucleotide sequence ID" value="NZ_JAPZVP010000006.1"/>
</dbReference>
<reference evidence="3" key="1">
    <citation type="submission" date="2022-12" db="EMBL/GenBank/DDBJ databases">
        <title>Gycomyces niveus sp.nov.,a novel actinomycete isolated from soil in Shouguan.</title>
        <authorList>
            <person name="Yang X."/>
        </authorList>
    </citation>
    <scope>NUCLEOTIDE SEQUENCE</scope>
    <source>
        <strain evidence="3">NEAU-A15</strain>
    </source>
</reference>
<protein>
    <recommendedName>
        <fullName evidence="5">Mce-associated membrane protein</fullName>
    </recommendedName>
</protein>
<sequence>MSHYGTHHTAASGLSFVFALASALFAFSACTTAGDAGPAETSEDAASPSTSASPALIPEQIEDPEDAAIAAYARYWDTLTASAAAPDGDYSEFDAISADQALEYAVSIESEAFDNGTRMTGTISRSPSVKDSVVTDDASQIVVLDCADSSDMETIDQNGNTVAGESYGPQEVQARVELLEGMWVVTVMAIQEVGSCVPDD</sequence>
<keyword evidence="2" id="KW-0732">Signal</keyword>
<gene>
    <name evidence="3" type="ORF">O1R50_09020</name>
</gene>
<evidence type="ECO:0000256" key="1">
    <source>
        <dbReference type="SAM" id="MobiDB-lite"/>
    </source>
</evidence>
<evidence type="ECO:0000313" key="4">
    <source>
        <dbReference type="Proteomes" id="UP001146067"/>
    </source>
</evidence>
<name>A0A9X3PA25_9ACTN</name>
<dbReference type="AlphaFoldDB" id="A0A9X3PA25"/>
<proteinExistence type="predicted"/>
<accession>A0A9X3PA25</accession>
<keyword evidence="4" id="KW-1185">Reference proteome</keyword>
<evidence type="ECO:0008006" key="5">
    <source>
        <dbReference type="Google" id="ProtNLM"/>
    </source>
</evidence>
<feature type="compositionally biased region" description="Low complexity" evidence="1">
    <location>
        <begin position="38"/>
        <end position="55"/>
    </location>
</feature>
<evidence type="ECO:0000256" key="2">
    <source>
        <dbReference type="SAM" id="SignalP"/>
    </source>
</evidence>
<feature type="signal peptide" evidence="2">
    <location>
        <begin position="1"/>
        <end position="28"/>
    </location>
</feature>
<dbReference type="EMBL" id="JAPZVP010000006">
    <property type="protein sequence ID" value="MDA1359762.1"/>
    <property type="molecule type" value="Genomic_DNA"/>
</dbReference>
<organism evidence="3 4">
    <name type="scientific">Glycomyces luteolus</name>
    <dbReference type="NCBI Taxonomy" id="2670330"/>
    <lineage>
        <taxon>Bacteria</taxon>
        <taxon>Bacillati</taxon>
        <taxon>Actinomycetota</taxon>
        <taxon>Actinomycetes</taxon>
        <taxon>Glycomycetales</taxon>
        <taxon>Glycomycetaceae</taxon>
        <taxon>Glycomyces</taxon>
    </lineage>
</organism>
<feature type="region of interest" description="Disordered" evidence="1">
    <location>
        <begin position="36"/>
        <end position="60"/>
    </location>
</feature>